<organism evidence="1">
    <name type="scientific">uncultured Sphingosinicella sp</name>
    <dbReference type="NCBI Taxonomy" id="478748"/>
    <lineage>
        <taxon>Bacteria</taxon>
        <taxon>Pseudomonadati</taxon>
        <taxon>Pseudomonadota</taxon>
        <taxon>Alphaproteobacteria</taxon>
        <taxon>Sphingomonadales</taxon>
        <taxon>Sphingosinicellaceae</taxon>
        <taxon>Sphingosinicella</taxon>
        <taxon>environmental samples</taxon>
    </lineage>
</organism>
<accession>A0A6J4UJC9</accession>
<evidence type="ECO:0000313" key="1">
    <source>
        <dbReference type="EMBL" id="CAA9549053.1"/>
    </source>
</evidence>
<sequence>MLRSTQVRVVKATLADAFDAYLSKPKRPNSSDIPRVGN</sequence>
<name>A0A6J4UJC9_9SPHN</name>
<dbReference type="EMBL" id="CADCWD010000095">
    <property type="protein sequence ID" value="CAA9549053.1"/>
    <property type="molecule type" value="Genomic_DNA"/>
</dbReference>
<proteinExistence type="predicted"/>
<gene>
    <name evidence="1" type="ORF">AVDCRST_MAG23-2813</name>
</gene>
<reference evidence="1" key="1">
    <citation type="submission" date="2020-02" db="EMBL/GenBank/DDBJ databases">
        <authorList>
            <person name="Meier V. D."/>
        </authorList>
    </citation>
    <scope>NUCLEOTIDE SEQUENCE</scope>
    <source>
        <strain evidence="1">AVDCRST_MAG23</strain>
    </source>
</reference>
<dbReference type="AlphaFoldDB" id="A0A6J4UJC9"/>
<protein>
    <submittedName>
        <fullName evidence="1">Uncharacterized protein</fullName>
    </submittedName>
</protein>